<reference evidence="2 3" key="1">
    <citation type="submission" date="2024-02" db="EMBL/GenBank/DDBJ databases">
        <title>De novo assembly and annotation of 12 fungi associated with fruit tree decline syndrome in Ontario, Canada.</title>
        <authorList>
            <person name="Sulman M."/>
            <person name="Ellouze W."/>
            <person name="Ilyukhin E."/>
        </authorList>
    </citation>
    <scope>NUCLEOTIDE SEQUENCE [LARGE SCALE GENOMIC DNA]</scope>
    <source>
        <strain evidence="2 3">M42-189</strain>
    </source>
</reference>
<sequence>MGRWASSGKNMAGILSNHAHEILSYVRKHGNLAKLPDTVRQIVPQPEDKWLAMLDSAIWEISLAWIPEHLLVVGDGCSNYLDQNVVGCMLPIRTMLEVTIVAATTQGHIRVHEASVNKSTTGDSAPTITITKCVDWEITNVDLEDPDNLEQWLNVMSYLCFTSEQNVAFADPGEQLPPLTAAPKRKNDVDIIDPEQENTHVEALDAGGKTAIEPADKARPDSLPKTPRKVLAPMNK</sequence>
<proteinExistence type="predicted"/>
<comment type="caution">
    <text evidence="2">The sequence shown here is derived from an EMBL/GenBank/DDBJ whole genome shotgun (WGS) entry which is preliminary data.</text>
</comment>
<protein>
    <submittedName>
        <fullName evidence="2">Uncharacterized protein</fullName>
    </submittedName>
</protein>
<dbReference type="EMBL" id="JAKJXO020000030">
    <property type="protein sequence ID" value="KAL1591319.1"/>
    <property type="molecule type" value="Genomic_DNA"/>
</dbReference>
<accession>A0ABR3QGK3</accession>
<feature type="region of interest" description="Disordered" evidence="1">
    <location>
        <begin position="196"/>
        <end position="236"/>
    </location>
</feature>
<evidence type="ECO:0000313" key="2">
    <source>
        <dbReference type="EMBL" id="KAL1591319.1"/>
    </source>
</evidence>
<gene>
    <name evidence="2" type="ORF">SLS60_012102</name>
</gene>
<name>A0ABR3QGK3_9PLEO</name>
<keyword evidence="3" id="KW-1185">Reference proteome</keyword>
<organism evidence="2 3">
    <name type="scientific">Paraconiothyrium brasiliense</name>
    <dbReference type="NCBI Taxonomy" id="300254"/>
    <lineage>
        <taxon>Eukaryota</taxon>
        <taxon>Fungi</taxon>
        <taxon>Dikarya</taxon>
        <taxon>Ascomycota</taxon>
        <taxon>Pezizomycotina</taxon>
        <taxon>Dothideomycetes</taxon>
        <taxon>Pleosporomycetidae</taxon>
        <taxon>Pleosporales</taxon>
        <taxon>Massarineae</taxon>
        <taxon>Didymosphaeriaceae</taxon>
        <taxon>Paraconiothyrium</taxon>
    </lineage>
</organism>
<evidence type="ECO:0000313" key="3">
    <source>
        <dbReference type="Proteomes" id="UP001521785"/>
    </source>
</evidence>
<evidence type="ECO:0000256" key="1">
    <source>
        <dbReference type="SAM" id="MobiDB-lite"/>
    </source>
</evidence>
<dbReference type="Proteomes" id="UP001521785">
    <property type="component" value="Unassembled WGS sequence"/>
</dbReference>